<dbReference type="Gene3D" id="2.60.40.10">
    <property type="entry name" value="Immunoglobulins"/>
    <property type="match status" value="2"/>
</dbReference>
<dbReference type="Pfam" id="PF02836">
    <property type="entry name" value="Glyco_hydro_2_C"/>
    <property type="match status" value="1"/>
</dbReference>
<dbReference type="Gene3D" id="3.20.20.80">
    <property type="entry name" value="Glycosidases"/>
    <property type="match status" value="1"/>
</dbReference>
<dbReference type="Pfam" id="PF11721">
    <property type="entry name" value="Malectin"/>
    <property type="match status" value="1"/>
</dbReference>
<proteinExistence type="inferred from homology"/>
<sequence length="866" mass="98919">MILLCCGISYATKVSITDNWKFTPSDSENFASSGLDDSKWRTVSIPHTWNDKDIIDEQRGYRRAASWYRKHLNIPLEMKGRKIVLLFEGVGSKADVYLNGEHLKTHMGAYTAFTVDITGHCKFGEKNILAVRADNSSSLGEVLPPVSGDFSMLGGIYRRVFLQTYHPVHFDFEPYASTPVLVQTPVVSEESAQVKLSCRIKNDADKNSKLSLVFALLDKEGKVVSRKKMKVKVDVGQSLPVDLEMASVNNPHLWSPDSPYLYTLKATIVDDKEGTLLQEVDSPLGFRWFSVDKTGFYLNGEYLKLRGAARHQDYWGLGAAIPSEINYQDMKLLKEMGANFIRISHYPQDPEIYRACDELGLVAWSEICIVNEVKKNETFALNSAEMLKEMIYQNYNHPSVVMWGAMNELWDYHDEAIRLAKELERIKKELDPYRLSCVAFHAFTWEKPYKQNSKEMFNISDINAVNVYESWYHGNFSTITPMFDEFRNYSENKPRFLSEFGAGSDERVHTYSPRTFDFSPEFQLAFNREYINQMESRPDYVGYSIWNLIDFQVDGRGDSKPNLNQKGMLTSDRKKKEIYYYYQARWSKEPMIHIFGADWTERVMVCDGEVSRLPVTVFSNQKEVELFHNGKSLGSHPVVNGEAEFDVFFVDGDNRLKARCGELEDILNISMVLLPSKLADNKRLSEGLYINMGQDHCYFTDPLIRKTWLPDQPYRPGSWGYVDGKPFNSWPGSSHDGVRNGIGTDIKGTGLEPLYQTFHMGATAYRLDVPDGHYEVTFCFAEPFNDRERKDGKHTGVSENGERIFDVEVNGEMVAQRLNMAEEYGVQTAFTKTILITVSGGEGLDIRFHSYEGQSVVNGLKVLKLC</sequence>
<dbReference type="InterPro" id="IPR006101">
    <property type="entry name" value="Glyco_hydro_2"/>
</dbReference>
<dbReference type="InterPro" id="IPR008979">
    <property type="entry name" value="Galactose-bd-like_sf"/>
</dbReference>
<dbReference type="Pfam" id="PF00703">
    <property type="entry name" value="Glyco_hydro_2"/>
    <property type="match status" value="1"/>
</dbReference>
<gene>
    <name evidence="9" type="ORF">F3F73_21065</name>
</gene>
<evidence type="ECO:0000259" key="6">
    <source>
        <dbReference type="Pfam" id="PF02837"/>
    </source>
</evidence>
<feature type="domain" description="Glycosyl hydrolases family 2 sugar binding" evidence="6">
    <location>
        <begin position="32"/>
        <end position="163"/>
    </location>
</feature>
<dbReference type="PANTHER" id="PTHR42732:SF1">
    <property type="entry name" value="BETA-MANNOSIDASE"/>
    <property type="match status" value="1"/>
</dbReference>
<dbReference type="InterPro" id="IPR051913">
    <property type="entry name" value="GH2_Domain-Containing"/>
</dbReference>
<dbReference type="SUPFAM" id="SSF49785">
    <property type="entry name" value="Galactose-binding domain-like"/>
    <property type="match status" value="2"/>
</dbReference>
<evidence type="ECO:0000256" key="2">
    <source>
        <dbReference type="ARBA" id="ARBA00022801"/>
    </source>
</evidence>
<feature type="domain" description="Glycoside hydrolase family 2 immunoglobulin-like beta-sandwich" evidence="4">
    <location>
        <begin position="183"/>
        <end position="287"/>
    </location>
</feature>
<dbReference type="InterPro" id="IPR006102">
    <property type="entry name" value="Ig-like_GH2"/>
</dbReference>
<dbReference type="PRINTS" id="PR00132">
    <property type="entry name" value="GLHYDRLASE2"/>
</dbReference>
<dbReference type="Pfam" id="PF02837">
    <property type="entry name" value="Glyco_hydro_2_N"/>
    <property type="match status" value="1"/>
</dbReference>
<dbReference type="InterPro" id="IPR006104">
    <property type="entry name" value="Glyco_hydro_2_N"/>
</dbReference>
<dbReference type="Proteomes" id="UP000422221">
    <property type="component" value="Unassembled WGS sequence"/>
</dbReference>
<dbReference type="InterPro" id="IPR021720">
    <property type="entry name" value="Malectin_dom"/>
</dbReference>
<evidence type="ECO:0000259" key="7">
    <source>
        <dbReference type="Pfam" id="PF11721"/>
    </source>
</evidence>
<feature type="domain" description="DUF4982" evidence="8">
    <location>
        <begin position="613"/>
        <end position="658"/>
    </location>
</feature>
<dbReference type="SUPFAM" id="SSF49303">
    <property type="entry name" value="beta-Galactosidase/glucuronidase domain"/>
    <property type="match status" value="1"/>
</dbReference>
<dbReference type="InterPro" id="IPR032311">
    <property type="entry name" value="DUF4982"/>
</dbReference>
<dbReference type="Gene3D" id="2.60.120.430">
    <property type="entry name" value="Galactose-binding lectin"/>
    <property type="match status" value="1"/>
</dbReference>
<comment type="similarity">
    <text evidence="1">Belongs to the glycosyl hydrolase 2 family.</text>
</comment>
<evidence type="ECO:0000259" key="4">
    <source>
        <dbReference type="Pfam" id="PF00703"/>
    </source>
</evidence>
<dbReference type="GO" id="GO:0004553">
    <property type="term" value="F:hydrolase activity, hydrolyzing O-glycosyl compounds"/>
    <property type="evidence" value="ECO:0007669"/>
    <property type="project" value="InterPro"/>
</dbReference>
<keyword evidence="2" id="KW-0378">Hydrolase</keyword>
<dbReference type="InterPro" id="IPR013783">
    <property type="entry name" value="Ig-like_fold"/>
</dbReference>
<dbReference type="EMBL" id="VWMK01000028">
    <property type="protein sequence ID" value="KAA3758239.1"/>
    <property type="molecule type" value="Genomic_DNA"/>
</dbReference>
<feature type="domain" description="Glycoside hydrolase family 2 catalytic" evidence="5">
    <location>
        <begin position="291"/>
        <end position="587"/>
    </location>
</feature>
<evidence type="ECO:0000313" key="10">
    <source>
        <dbReference type="Proteomes" id="UP000422221"/>
    </source>
</evidence>
<evidence type="ECO:0000259" key="8">
    <source>
        <dbReference type="Pfam" id="PF16355"/>
    </source>
</evidence>
<reference evidence="9 10" key="1">
    <citation type="journal article" date="2019" name="Nat. Med.">
        <title>A library of human gut bacterial isolates paired with longitudinal multiomics data enables mechanistic microbiome research.</title>
        <authorList>
            <person name="Poyet M."/>
            <person name="Groussin M."/>
            <person name="Gibbons S.M."/>
            <person name="Avila-Pacheco J."/>
            <person name="Jiang X."/>
            <person name="Kearney S.M."/>
            <person name="Perrotta A.R."/>
            <person name="Berdy B."/>
            <person name="Zhao S."/>
            <person name="Lieberman T.D."/>
            <person name="Swanson P.K."/>
            <person name="Smith M."/>
            <person name="Roesemann S."/>
            <person name="Alexander J.E."/>
            <person name="Rich S.A."/>
            <person name="Livny J."/>
            <person name="Vlamakis H."/>
            <person name="Clish C."/>
            <person name="Bullock K."/>
            <person name="Deik A."/>
            <person name="Scott J."/>
            <person name="Pierce K.A."/>
            <person name="Xavier R.J."/>
            <person name="Alm E.J."/>
        </authorList>
    </citation>
    <scope>NUCLEOTIDE SEQUENCE [LARGE SCALE GENOMIC DNA]</scope>
    <source>
        <strain evidence="9 10">BIOML-A10</strain>
    </source>
</reference>
<dbReference type="SUPFAM" id="SSF51445">
    <property type="entry name" value="(Trans)glycosidases"/>
    <property type="match status" value="1"/>
</dbReference>
<keyword evidence="3" id="KW-0326">Glycosidase</keyword>
<dbReference type="Gene3D" id="2.60.120.260">
    <property type="entry name" value="Galactose-binding domain-like"/>
    <property type="match status" value="1"/>
</dbReference>
<protein>
    <submittedName>
        <fullName evidence="9">DUF4982 domain-containing protein</fullName>
    </submittedName>
</protein>
<dbReference type="GO" id="GO:0005975">
    <property type="term" value="P:carbohydrate metabolic process"/>
    <property type="evidence" value="ECO:0007669"/>
    <property type="project" value="InterPro"/>
</dbReference>
<accession>A0A7J4XDG4</accession>
<dbReference type="InterPro" id="IPR006103">
    <property type="entry name" value="Glyco_hydro_2_cat"/>
</dbReference>
<evidence type="ECO:0000259" key="5">
    <source>
        <dbReference type="Pfam" id="PF02836"/>
    </source>
</evidence>
<feature type="domain" description="Malectin" evidence="7">
    <location>
        <begin position="741"/>
        <end position="849"/>
    </location>
</feature>
<dbReference type="InterPro" id="IPR017853">
    <property type="entry name" value="GH"/>
</dbReference>
<dbReference type="Pfam" id="PF16355">
    <property type="entry name" value="DUF4982"/>
    <property type="match status" value="1"/>
</dbReference>
<evidence type="ECO:0000256" key="1">
    <source>
        <dbReference type="ARBA" id="ARBA00007401"/>
    </source>
</evidence>
<name>A0A7J4XDG4_9BACE</name>
<dbReference type="AlphaFoldDB" id="A0A7J4XDG4"/>
<dbReference type="PANTHER" id="PTHR42732">
    <property type="entry name" value="BETA-GALACTOSIDASE"/>
    <property type="match status" value="1"/>
</dbReference>
<evidence type="ECO:0000256" key="3">
    <source>
        <dbReference type="ARBA" id="ARBA00023295"/>
    </source>
</evidence>
<dbReference type="InterPro" id="IPR036156">
    <property type="entry name" value="Beta-gal/glucu_dom_sf"/>
</dbReference>
<organism evidence="9 10">
    <name type="scientific">Bacteroides salyersiae</name>
    <dbReference type="NCBI Taxonomy" id="291644"/>
    <lineage>
        <taxon>Bacteria</taxon>
        <taxon>Pseudomonadati</taxon>
        <taxon>Bacteroidota</taxon>
        <taxon>Bacteroidia</taxon>
        <taxon>Bacteroidales</taxon>
        <taxon>Bacteroidaceae</taxon>
        <taxon>Bacteroides</taxon>
    </lineage>
</organism>
<dbReference type="RefSeq" id="WP_130058717.1">
    <property type="nucleotide sequence ID" value="NZ_VWMX01000281.1"/>
</dbReference>
<evidence type="ECO:0000313" key="9">
    <source>
        <dbReference type="EMBL" id="KAA3758239.1"/>
    </source>
</evidence>
<comment type="caution">
    <text evidence="9">The sequence shown here is derived from an EMBL/GenBank/DDBJ whole genome shotgun (WGS) entry which is preliminary data.</text>
</comment>